<keyword evidence="3" id="KW-1185">Reference proteome</keyword>
<keyword evidence="1" id="KW-1133">Transmembrane helix</keyword>
<accession>A0ABS4JM35</accession>
<organism evidence="2 3">
    <name type="scientific">Paenibacillus shirakamiensis</name>
    <dbReference type="NCBI Taxonomy" id="1265935"/>
    <lineage>
        <taxon>Bacteria</taxon>
        <taxon>Bacillati</taxon>
        <taxon>Bacillota</taxon>
        <taxon>Bacilli</taxon>
        <taxon>Bacillales</taxon>
        <taxon>Paenibacillaceae</taxon>
        <taxon>Paenibacillus</taxon>
    </lineage>
</organism>
<feature type="transmembrane region" description="Helical" evidence="1">
    <location>
        <begin position="118"/>
        <end position="137"/>
    </location>
</feature>
<dbReference type="EMBL" id="JAGGLD010000012">
    <property type="protein sequence ID" value="MBP2002758.1"/>
    <property type="molecule type" value="Genomic_DNA"/>
</dbReference>
<evidence type="ECO:0000313" key="3">
    <source>
        <dbReference type="Proteomes" id="UP001519288"/>
    </source>
</evidence>
<reference evidence="2 3" key="1">
    <citation type="submission" date="2021-03" db="EMBL/GenBank/DDBJ databases">
        <title>Genomic Encyclopedia of Type Strains, Phase IV (KMG-IV): sequencing the most valuable type-strain genomes for metagenomic binning, comparative biology and taxonomic classification.</title>
        <authorList>
            <person name="Goeker M."/>
        </authorList>
    </citation>
    <scope>NUCLEOTIDE SEQUENCE [LARGE SCALE GENOMIC DNA]</scope>
    <source>
        <strain evidence="2 3">DSM 26806</strain>
    </source>
</reference>
<gene>
    <name evidence="2" type="ORF">J2Z69_003869</name>
</gene>
<evidence type="ECO:0000313" key="2">
    <source>
        <dbReference type="EMBL" id="MBP2002758.1"/>
    </source>
</evidence>
<keyword evidence="1" id="KW-0472">Membrane</keyword>
<keyword evidence="1" id="KW-0812">Transmembrane</keyword>
<evidence type="ECO:0008006" key="4">
    <source>
        <dbReference type="Google" id="ProtNLM"/>
    </source>
</evidence>
<dbReference type="Proteomes" id="UP001519288">
    <property type="component" value="Unassembled WGS sequence"/>
</dbReference>
<comment type="caution">
    <text evidence="2">The sequence shown here is derived from an EMBL/GenBank/DDBJ whole genome shotgun (WGS) entry which is preliminary data.</text>
</comment>
<dbReference type="RefSeq" id="WP_209866361.1">
    <property type="nucleotide sequence ID" value="NZ_JAGGLD010000012.1"/>
</dbReference>
<evidence type="ECO:0000256" key="1">
    <source>
        <dbReference type="SAM" id="Phobius"/>
    </source>
</evidence>
<protein>
    <recommendedName>
        <fullName evidence="4">Gram-positive cocci surface proteins LPxTG domain-containing protein</fullName>
    </recommendedName>
</protein>
<name>A0ABS4JM35_9BACL</name>
<sequence length="148" mass="16557">MGKIVTLLFAVFLIIPSVRVAASWTDPFVTYSDGVYTVTEELVEEQLLDHQIGKVTLHSPEEGNYSGNFSNSYPKGTAYYSIKGTSKNKEIAIKADDHTFFKATFDHSNGAAAKVSGHIPWTLVIMGGATVLLLYFFRKKKRHELRRI</sequence>
<proteinExistence type="predicted"/>